<feature type="region of interest" description="Disordered" evidence="5">
    <location>
        <begin position="417"/>
        <end position="454"/>
    </location>
</feature>
<comment type="caution">
    <text evidence="7">The sequence shown here is derived from an EMBL/GenBank/DDBJ whole genome shotgun (WGS) entry which is preliminary data.</text>
</comment>
<keyword evidence="2 6" id="KW-0812">Transmembrane</keyword>
<organism evidence="7 8">
    <name type="scientific">Clonostachys chloroleuca</name>
    <dbReference type="NCBI Taxonomy" id="1926264"/>
    <lineage>
        <taxon>Eukaryota</taxon>
        <taxon>Fungi</taxon>
        <taxon>Dikarya</taxon>
        <taxon>Ascomycota</taxon>
        <taxon>Pezizomycotina</taxon>
        <taxon>Sordariomycetes</taxon>
        <taxon>Hypocreomycetidae</taxon>
        <taxon>Hypocreales</taxon>
        <taxon>Bionectriaceae</taxon>
        <taxon>Clonostachys</taxon>
    </lineage>
</organism>
<keyword evidence="8" id="KW-1185">Reference proteome</keyword>
<gene>
    <name evidence="7" type="ORF">CCHLO57077_00013937</name>
</gene>
<keyword evidence="3 6" id="KW-1133">Transmembrane helix</keyword>
<feature type="region of interest" description="Disordered" evidence="5">
    <location>
        <begin position="95"/>
        <end position="201"/>
    </location>
</feature>
<dbReference type="PANTHER" id="PTHR15549:SF30">
    <property type="entry name" value="MID2 DOMAIN-CONTAINING PROTEIN"/>
    <property type="match status" value="1"/>
</dbReference>
<evidence type="ECO:0000313" key="8">
    <source>
        <dbReference type="Proteomes" id="UP001160390"/>
    </source>
</evidence>
<feature type="compositionally biased region" description="Pro residues" evidence="5">
    <location>
        <begin position="527"/>
        <end position="536"/>
    </location>
</feature>
<evidence type="ECO:0000256" key="6">
    <source>
        <dbReference type="SAM" id="Phobius"/>
    </source>
</evidence>
<evidence type="ECO:0000313" key="7">
    <source>
        <dbReference type="EMBL" id="CAI6023662.1"/>
    </source>
</evidence>
<comment type="subcellular location">
    <subcellularLocation>
        <location evidence="1">Membrane</location>
        <topology evidence="1">Single-pass membrane protein</topology>
    </subcellularLocation>
</comment>
<feature type="compositionally biased region" description="Low complexity" evidence="5">
    <location>
        <begin position="98"/>
        <end position="201"/>
    </location>
</feature>
<feature type="transmembrane region" description="Helical" evidence="6">
    <location>
        <begin position="294"/>
        <end position="316"/>
    </location>
</feature>
<accession>A0AA35PW87</accession>
<protein>
    <submittedName>
        <fullName evidence="7">Uncharacterized protein</fullName>
    </submittedName>
</protein>
<dbReference type="GO" id="GO:0016020">
    <property type="term" value="C:membrane"/>
    <property type="evidence" value="ECO:0007669"/>
    <property type="project" value="UniProtKB-SubCell"/>
</dbReference>
<keyword evidence="4 6" id="KW-0472">Membrane</keyword>
<evidence type="ECO:0000256" key="5">
    <source>
        <dbReference type="SAM" id="MobiDB-lite"/>
    </source>
</evidence>
<dbReference type="GO" id="GO:0071944">
    <property type="term" value="C:cell periphery"/>
    <property type="evidence" value="ECO:0007669"/>
    <property type="project" value="UniProtKB-ARBA"/>
</dbReference>
<feature type="compositionally biased region" description="Low complexity" evidence="5">
    <location>
        <begin position="507"/>
        <end position="521"/>
    </location>
</feature>
<dbReference type="PANTHER" id="PTHR15549">
    <property type="entry name" value="PAIRED IMMUNOGLOBULIN-LIKE TYPE 2 RECEPTOR"/>
    <property type="match status" value="1"/>
</dbReference>
<dbReference type="Proteomes" id="UP001160390">
    <property type="component" value="Unassembled WGS sequence"/>
</dbReference>
<sequence>MKLSTSQDGVAPVVTAAPDDFLTYTNANALYDSHEIREYPRNALDGIFDSLLHLRQSSCKDDQAPCGTGCMPENAECCNGKSYCDEGTECMGTRCRATSSSKTTSTTSSKSSSSAKPTSSSTTSTSSKPTSTSTTSSKPTSSSTTSSKSSSTSSKETSSSSSSSKEESTTASSTSSEESTTASSTDSTTASTTTDGDSSTTLSDSIAQIIRTAVPSAAQTDPESACFLATQYTSYYTTPDWYKSMPSNAQSYYSSSANIQASRTSFCTATALAGSDGSNSSDSSKSGGAAPGTIAGAIVGSLVGLALLAVLIFWLIRSGKIKSPFARDLSAEEDPVMAFRGPLDGAGGGSSAPMQQSAYMPLVATPAAAAVPAASRQVSQSYRSVSPESFVRSSQQGPMNFPVPPSLAAAGGVPYQKRMSSYDTSSSDRQYQPWPGNTPTVSMSGDTLNRGSVASQSVFNPPAAYGSAYGAAYLPKDPEPEPEPEVIPSQSPEPAHEIPPPSPPPVVAAVAPQLPALQLPSDSAAEVPPPPGPPPASAERVHEMEAAQPAASPPPAVTRKAVPSQAPRLD</sequence>
<feature type="compositionally biased region" description="Pro residues" evidence="5">
    <location>
        <begin position="497"/>
        <end position="506"/>
    </location>
</feature>
<dbReference type="AlphaFoldDB" id="A0AA35PW87"/>
<evidence type="ECO:0000256" key="1">
    <source>
        <dbReference type="ARBA" id="ARBA00004167"/>
    </source>
</evidence>
<name>A0AA35PW87_9HYPO</name>
<feature type="compositionally biased region" description="Polar residues" evidence="5">
    <location>
        <begin position="418"/>
        <end position="454"/>
    </location>
</feature>
<proteinExistence type="predicted"/>
<evidence type="ECO:0000256" key="2">
    <source>
        <dbReference type="ARBA" id="ARBA00022692"/>
    </source>
</evidence>
<feature type="region of interest" description="Disordered" evidence="5">
    <location>
        <begin position="469"/>
        <end position="570"/>
    </location>
</feature>
<dbReference type="InterPro" id="IPR051694">
    <property type="entry name" value="Immunoregulatory_rcpt-like"/>
</dbReference>
<dbReference type="EMBL" id="CABFNP030000464">
    <property type="protein sequence ID" value="CAI6023662.1"/>
    <property type="molecule type" value="Genomic_DNA"/>
</dbReference>
<reference evidence="7" key="1">
    <citation type="submission" date="2023-01" db="EMBL/GenBank/DDBJ databases">
        <authorList>
            <person name="Piombo E."/>
        </authorList>
    </citation>
    <scope>NUCLEOTIDE SEQUENCE</scope>
</reference>
<evidence type="ECO:0000256" key="4">
    <source>
        <dbReference type="ARBA" id="ARBA00023136"/>
    </source>
</evidence>
<evidence type="ECO:0000256" key="3">
    <source>
        <dbReference type="ARBA" id="ARBA00022989"/>
    </source>
</evidence>